<comment type="caution">
    <text evidence="1">The sequence shown here is derived from an EMBL/GenBank/DDBJ whole genome shotgun (WGS) entry which is preliminary data.</text>
</comment>
<gene>
    <name evidence="1" type="ORF">BpHYR1_050801</name>
</gene>
<protein>
    <submittedName>
        <fullName evidence="1">Uncharacterized protein</fullName>
    </submittedName>
</protein>
<proteinExistence type="predicted"/>
<evidence type="ECO:0000313" key="1">
    <source>
        <dbReference type="EMBL" id="RNA43994.1"/>
    </source>
</evidence>
<accession>A0A3M7T7G6</accession>
<dbReference type="EMBL" id="REGN01000165">
    <property type="protein sequence ID" value="RNA43994.1"/>
    <property type="molecule type" value="Genomic_DNA"/>
</dbReference>
<sequence length="142" mass="16532">MEIEIFETIWFNLNLFTIKKTCLVILHNKKINYSVFTFCTHVKQGKFDFQLFILSMQLRIVDLQKIVNCRLNIVLFCLSAWVDITVKKCAQIRPEGCSDGIKYPGKALFSFDANFSTKLILHSTRVCEQKAKVSTRRDCELK</sequence>
<evidence type="ECO:0000313" key="2">
    <source>
        <dbReference type="Proteomes" id="UP000276133"/>
    </source>
</evidence>
<name>A0A3M7T7G6_BRAPC</name>
<reference evidence="1 2" key="1">
    <citation type="journal article" date="2018" name="Sci. Rep.">
        <title>Genomic signatures of local adaptation to the degree of environmental predictability in rotifers.</title>
        <authorList>
            <person name="Franch-Gras L."/>
            <person name="Hahn C."/>
            <person name="Garcia-Roger E.M."/>
            <person name="Carmona M.J."/>
            <person name="Serra M."/>
            <person name="Gomez A."/>
        </authorList>
    </citation>
    <scope>NUCLEOTIDE SEQUENCE [LARGE SCALE GENOMIC DNA]</scope>
    <source>
        <strain evidence="1">HYR1</strain>
    </source>
</reference>
<organism evidence="1 2">
    <name type="scientific">Brachionus plicatilis</name>
    <name type="common">Marine rotifer</name>
    <name type="synonym">Brachionus muelleri</name>
    <dbReference type="NCBI Taxonomy" id="10195"/>
    <lineage>
        <taxon>Eukaryota</taxon>
        <taxon>Metazoa</taxon>
        <taxon>Spiralia</taxon>
        <taxon>Gnathifera</taxon>
        <taxon>Rotifera</taxon>
        <taxon>Eurotatoria</taxon>
        <taxon>Monogononta</taxon>
        <taxon>Pseudotrocha</taxon>
        <taxon>Ploima</taxon>
        <taxon>Brachionidae</taxon>
        <taxon>Brachionus</taxon>
    </lineage>
</organism>
<dbReference type="Proteomes" id="UP000276133">
    <property type="component" value="Unassembled WGS sequence"/>
</dbReference>
<dbReference type="AlphaFoldDB" id="A0A3M7T7G6"/>
<keyword evidence="2" id="KW-1185">Reference proteome</keyword>